<dbReference type="AlphaFoldDB" id="A0A7H9BUT8"/>
<dbReference type="EMBL" id="CP058690">
    <property type="protein sequence ID" value="QLH14616.1"/>
    <property type="molecule type" value="Genomic_DNA"/>
</dbReference>
<evidence type="ECO:0000313" key="2">
    <source>
        <dbReference type="Proteomes" id="UP000509322"/>
    </source>
</evidence>
<organism evidence="1 2">
    <name type="scientific">Paracoccus pantotrophus</name>
    <name type="common">Thiosphaera pantotropha</name>
    <dbReference type="NCBI Taxonomy" id="82367"/>
    <lineage>
        <taxon>Bacteria</taxon>
        <taxon>Pseudomonadati</taxon>
        <taxon>Pseudomonadota</taxon>
        <taxon>Alphaproteobacteria</taxon>
        <taxon>Rhodobacterales</taxon>
        <taxon>Paracoccaceae</taxon>
        <taxon>Paracoccus</taxon>
    </lineage>
</organism>
<proteinExistence type="predicted"/>
<accession>A0A7H9BUT8</accession>
<dbReference type="GeneID" id="51373238"/>
<dbReference type="RefSeq" id="WP_155984336.1">
    <property type="nucleotide sequence ID" value="NZ_CP038203.1"/>
</dbReference>
<dbReference type="Proteomes" id="UP000509322">
    <property type="component" value="Chromosome 2"/>
</dbReference>
<gene>
    <name evidence="1" type="ORF">HYQ43_09910</name>
</gene>
<sequence length="55" mass="6007">MGIPDANGIQARREIALETKMTAGVIRPSRGGLSGHITCLARPRHEYRAETGDFQ</sequence>
<evidence type="ECO:0000313" key="1">
    <source>
        <dbReference type="EMBL" id="QLH14616.1"/>
    </source>
</evidence>
<reference evidence="1 2" key="1">
    <citation type="submission" date="2020-07" db="EMBL/GenBank/DDBJ databases">
        <title>The complete genome of Paracoccus pantotrophus ACCC 10489.</title>
        <authorList>
            <person name="Si Y."/>
        </authorList>
    </citation>
    <scope>NUCLEOTIDE SEQUENCE [LARGE SCALE GENOMIC DNA]</scope>
    <source>
        <strain evidence="1 2">ACCC10489</strain>
    </source>
</reference>
<name>A0A7H9BUT8_PARPN</name>
<protein>
    <submittedName>
        <fullName evidence="1">Uncharacterized protein</fullName>
    </submittedName>
</protein>